<accession>A0A1I3E7T2</accession>
<keyword evidence="2" id="KW-1185">Reference proteome</keyword>
<dbReference type="OrthoDB" id="215256at2"/>
<evidence type="ECO:0000313" key="1">
    <source>
        <dbReference type="EMBL" id="SFH94939.1"/>
    </source>
</evidence>
<sequence>MAELSIQLTKKQQELLLRGLRFVRSSVALDTRDYSEQVGEQRTSQYADIAAMESLVSGAKIVETAAAV</sequence>
<proteinExistence type="predicted"/>
<name>A0A1I3E7T2_9PLAN</name>
<gene>
    <name evidence="1" type="ORF">SAMN05421753_104110</name>
</gene>
<dbReference type="STRING" id="1576369.SAMN05421753_104110"/>
<protein>
    <submittedName>
        <fullName evidence="1">Uncharacterized protein</fullName>
    </submittedName>
</protein>
<dbReference type="EMBL" id="FOQD01000004">
    <property type="protein sequence ID" value="SFH94939.1"/>
    <property type="molecule type" value="Genomic_DNA"/>
</dbReference>
<dbReference type="AlphaFoldDB" id="A0A1I3E7T2"/>
<reference evidence="2" key="1">
    <citation type="submission" date="2016-10" db="EMBL/GenBank/DDBJ databases">
        <authorList>
            <person name="Varghese N."/>
            <person name="Submissions S."/>
        </authorList>
    </citation>
    <scope>NUCLEOTIDE SEQUENCE [LARGE SCALE GENOMIC DNA]</scope>
    <source>
        <strain evidence="2">DSM 26348</strain>
    </source>
</reference>
<evidence type="ECO:0000313" key="2">
    <source>
        <dbReference type="Proteomes" id="UP000199518"/>
    </source>
</evidence>
<organism evidence="1 2">
    <name type="scientific">Planctomicrobium piriforme</name>
    <dbReference type="NCBI Taxonomy" id="1576369"/>
    <lineage>
        <taxon>Bacteria</taxon>
        <taxon>Pseudomonadati</taxon>
        <taxon>Planctomycetota</taxon>
        <taxon>Planctomycetia</taxon>
        <taxon>Planctomycetales</taxon>
        <taxon>Planctomycetaceae</taxon>
        <taxon>Planctomicrobium</taxon>
    </lineage>
</organism>
<dbReference type="RefSeq" id="WP_092048476.1">
    <property type="nucleotide sequence ID" value="NZ_FOQD01000004.1"/>
</dbReference>
<dbReference type="Proteomes" id="UP000199518">
    <property type="component" value="Unassembled WGS sequence"/>
</dbReference>